<reference evidence="5" key="1">
    <citation type="journal article" date="2019" name="Int. J. Syst. Evol. Microbiol.">
        <title>The Global Catalogue of Microorganisms (GCM) 10K type strain sequencing project: providing services to taxonomists for standard genome sequencing and annotation.</title>
        <authorList>
            <consortium name="The Broad Institute Genomics Platform"/>
            <consortium name="The Broad Institute Genome Sequencing Center for Infectious Disease"/>
            <person name="Wu L."/>
            <person name="Ma J."/>
        </authorList>
    </citation>
    <scope>NUCLEOTIDE SEQUENCE [LARGE SCALE GENOMIC DNA]</scope>
    <source>
        <strain evidence="5">JCM 14718</strain>
    </source>
</reference>
<evidence type="ECO:0000259" key="3">
    <source>
        <dbReference type="Pfam" id="PF02894"/>
    </source>
</evidence>
<dbReference type="RefSeq" id="WP_344313138.1">
    <property type="nucleotide sequence ID" value="NZ_BAAANY010000020.1"/>
</dbReference>
<dbReference type="Proteomes" id="UP001500618">
    <property type="component" value="Unassembled WGS sequence"/>
</dbReference>
<proteinExistence type="inferred from homology"/>
<dbReference type="InterPro" id="IPR051450">
    <property type="entry name" value="Gfo/Idh/MocA_Oxidoreductases"/>
</dbReference>
<evidence type="ECO:0000259" key="2">
    <source>
        <dbReference type="Pfam" id="PF01408"/>
    </source>
</evidence>
<dbReference type="Pfam" id="PF01408">
    <property type="entry name" value="GFO_IDH_MocA"/>
    <property type="match status" value="1"/>
</dbReference>
<gene>
    <name evidence="4" type="ORF">GCM10009765_53030</name>
</gene>
<dbReference type="SUPFAM" id="SSF51735">
    <property type="entry name" value="NAD(P)-binding Rossmann-fold domains"/>
    <property type="match status" value="1"/>
</dbReference>
<dbReference type="PANTHER" id="PTHR43377:SF2">
    <property type="entry name" value="BINDING ROSSMANN FOLD OXIDOREDUCTASE, PUTATIVE (AFU_ORTHOLOGUE AFUA_4G00560)-RELATED"/>
    <property type="match status" value="1"/>
</dbReference>
<name>A0ABP4U421_9ACTN</name>
<dbReference type="Gene3D" id="3.40.50.720">
    <property type="entry name" value="NAD(P)-binding Rossmann-like Domain"/>
    <property type="match status" value="1"/>
</dbReference>
<dbReference type="SUPFAM" id="SSF55347">
    <property type="entry name" value="Glyceraldehyde-3-phosphate dehydrogenase-like, C-terminal domain"/>
    <property type="match status" value="1"/>
</dbReference>
<comment type="caution">
    <text evidence="4">The sequence shown here is derived from an EMBL/GenBank/DDBJ whole genome shotgun (WGS) entry which is preliminary data.</text>
</comment>
<evidence type="ECO:0000313" key="4">
    <source>
        <dbReference type="EMBL" id="GAA1697070.1"/>
    </source>
</evidence>
<feature type="domain" description="Gfo/Idh/MocA-like oxidoreductase C-terminal" evidence="3">
    <location>
        <begin position="136"/>
        <end position="424"/>
    </location>
</feature>
<evidence type="ECO:0000256" key="1">
    <source>
        <dbReference type="ARBA" id="ARBA00010928"/>
    </source>
</evidence>
<evidence type="ECO:0000313" key="5">
    <source>
        <dbReference type="Proteomes" id="UP001500618"/>
    </source>
</evidence>
<dbReference type="EMBL" id="BAAANY010000020">
    <property type="protein sequence ID" value="GAA1697070.1"/>
    <property type="molecule type" value="Genomic_DNA"/>
</dbReference>
<dbReference type="Pfam" id="PF02894">
    <property type="entry name" value="GFO_IDH_MocA_C"/>
    <property type="match status" value="1"/>
</dbReference>
<dbReference type="Gene3D" id="3.30.360.10">
    <property type="entry name" value="Dihydrodipicolinate Reductase, domain 2"/>
    <property type="match status" value="1"/>
</dbReference>
<organism evidence="4 5">
    <name type="scientific">Fodinicola feengrottensis</name>
    <dbReference type="NCBI Taxonomy" id="435914"/>
    <lineage>
        <taxon>Bacteria</taxon>
        <taxon>Bacillati</taxon>
        <taxon>Actinomycetota</taxon>
        <taxon>Actinomycetes</taxon>
        <taxon>Mycobacteriales</taxon>
        <taxon>Fodinicola</taxon>
    </lineage>
</organism>
<dbReference type="InterPro" id="IPR004104">
    <property type="entry name" value="Gfo/Idh/MocA-like_OxRdtase_C"/>
</dbReference>
<dbReference type="InterPro" id="IPR000683">
    <property type="entry name" value="Gfo/Idh/MocA-like_OxRdtase_N"/>
</dbReference>
<feature type="domain" description="Gfo/Idh/MocA-like oxidoreductase N-terminal" evidence="2">
    <location>
        <begin position="3"/>
        <end position="123"/>
    </location>
</feature>
<sequence length="435" mass="47312">MTRYAIIGLGSRAQMYVDACTTVHRDVADLVAISDSNRGRLDYYGRHLSAATYGPDSVAEIVRNERVDRVIVTSPDHTHAQTVVAALEAGADVIVEKPLTIDTEGCRSIGAAREKSGRSIIVTFNYRYSPRNSALREVIASGAIGKITSVHFEWVLDTAHGADYFRRWHREKKNSGGLLVHKASHHFDLVNWWIQDTPVRVFASGGLRFYGSENAMGRGLAARPARGSVDVPSRDPFMLDMRADPKLRSLYLENEKYDGYLRDQDVFSDGITIEDNLCVIVDYASGATMSYALNAHSPWEGYTVAVNGTRGRAELTVVERGAVVSDGRVIVDPSATPDRVVGTDTRPQGEKLVVQQHWESARHIDIPADGSAHGGGDAKLLKDIFVGPGDDPLHRAADYRDGVRSVAVGIAANDSIASGTPITIAGLDLGTDISW</sequence>
<accession>A0ABP4U421</accession>
<dbReference type="InterPro" id="IPR036291">
    <property type="entry name" value="NAD(P)-bd_dom_sf"/>
</dbReference>
<dbReference type="PANTHER" id="PTHR43377">
    <property type="entry name" value="BILIVERDIN REDUCTASE A"/>
    <property type="match status" value="1"/>
</dbReference>
<protein>
    <submittedName>
        <fullName evidence="4">Gfo/Idh/MocA family oxidoreductase</fullName>
    </submittedName>
</protein>
<comment type="similarity">
    <text evidence="1">Belongs to the Gfo/Idh/MocA family.</text>
</comment>
<keyword evidence="5" id="KW-1185">Reference proteome</keyword>